<sequence length="272" mass="30620">MRIEPTKVGDAKIFRTWGWTVALIVSEDIKEALERASVTGMKFKEVTGPSAISPEERERNRRLIELREQMDAAREAFWRTLGRLDEEAIIPIVVGGSWPARRQVWRIIHRPGGRTLLVTDGLSDFFVDRSEPSVGFGLELALETNEPLGDVEKSWPLLLLERVGNEIAEHESVREKVKVNFLSMEVSGQGMPEPLLTKEGRVGGLLGMESSTLPGRFTMPAGEVRLITVKVLMPVELAYLLENGKRGREELVRRFCQAGQGHLSRTWRQPVV</sequence>
<protein>
    <recommendedName>
        <fullName evidence="3">Suppressor of fused-like domain-containing protein</fullName>
    </recommendedName>
</protein>
<gene>
    <name evidence="1" type="ordered locus">STAUR_4770</name>
</gene>
<name>E3FCQ1_STIAD</name>
<proteinExistence type="predicted"/>
<dbReference type="EMBL" id="CP002271">
    <property type="protein sequence ID" value="ADO72549.1"/>
    <property type="molecule type" value="Genomic_DNA"/>
</dbReference>
<evidence type="ECO:0008006" key="3">
    <source>
        <dbReference type="Google" id="ProtNLM"/>
    </source>
</evidence>
<organism evidence="1 2">
    <name type="scientific">Stigmatella aurantiaca (strain DW4/3-1)</name>
    <dbReference type="NCBI Taxonomy" id="378806"/>
    <lineage>
        <taxon>Bacteria</taxon>
        <taxon>Pseudomonadati</taxon>
        <taxon>Myxococcota</taxon>
        <taxon>Myxococcia</taxon>
        <taxon>Myxococcales</taxon>
        <taxon>Cystobacterineae</taxon>
        <taxon>Archangiaceae</taxon>
        <taxon>Stigmatella</taxon>
    </lineage>
</organism>
<evidence type="ECO:0000313" key="1">
    <source>
        <dbReference type="EMBL" id="ADO72549.1"/>
    </source>
</evidence>
<keyword evidence="2" id="KW-1185">Reference proteome</keyword>
<dbReference type="KEGG" id="sur:STAUR_4770"/>
<accession>E3FCQ1</accession>
<dbReference type="eggNOG" id="ENOG50325K7">
    <property type="taxonomic scope" value="Bacteria"/>
</dbReference>
<reference evidence="1 2" key="1">
    <citation type="journal article" date="2011" name="Mol. Biol. Evol.">
        <title>Comparative genomic analysis of fruiting body formation in Myxococcales.</title>
        <authorList>
            <person name="Huntley S."/>
            <person name="Hamann N."/>
            <person name="Wegener-Feldbrugge S."/>
            <person name="Treuner-Lange A."/>
            <person name="Kube M."/>
            <person name="Reinhardt R."/>
            <person name="Klages S."/>
            <person name="Muller R."/>
            <person name="Ronning C.M."/>
            <person name="Nierman W.C."/>
            <person name="Sogaard-Andersen L."/>
        </authorList>
    </citation>
    <scope>NUCLEOTIDE SEQUENCE [LARGE SCALE GENOMIC DNA]</scope>
    <source>
        <strain evidence="1 2">DW4/3-1</strain>
    </source>
</reference>
<dbReference type="STRING" id="378806.STAUR_4770"/>
<dbReference type="Proteomes" id="UP000001351">
    <property type="component" value="Chromosome"/>
</dbReference>
<dbReference type="AlphaFoldDB" id="E3FCQ1"/>
<dbReference type="InterPro" id="IPR037181">
    <property type="entry name" value="SUFU_N"/>
</dbReference>
<dbReference type="SUPFAM" id="SSF103359">
    <property type="entry name" value="Suppressor of Fused, N-terminal domain"/>
    <property type="match status" value="1"/>
</dbReference>
<evidence type="ECO:0000313" key="2">
    <source>
        <dbReference type="Proteomes" id="UP000001351"/>
    </source>
</evidence>
<dbReference type="HOGENOM" id="CLU_1022737_0_0_7"/>